<sequence>MHKKSERQQIIRDLFMMLVFLHQQETDDLIDSTLKIPTLPSLGKILAPGDPGRALVLDVLIGEQAMISDLLELVLCNRYLNNRLPARTRDEGEFIHAQEATQGKILT</sequence>
<dbReference type="AlphaFoldDB" id="A0A5B0MCQ2"/>
<proteinExistence type="predicted"/>
<evidence type="ECO:0000313" key="2">
    <source>
        <dbReference type="EMBL" id="KAA1107809.1"/>
    </source>
</evidence>
<protein>
    <submittedName>
        <fullName evidence="1">Uncharacterized protein</fullName>
    </submittedName>
</protein>
<comment type="caution">
    <text evidence="1">The sequence shown here is derived from an EMBL/GenBank/DDBJ whole genome shotgun (WGS) entry which is preliminary data.</text>
</comment>
<reference evidence="1 3" key="1">
    <citation type="submission" date="2019-05" db="EMBL/GenBank/DDBJ databases">
        <title>Emergence of the Ug99 lineage of the wheat stem rust pathogen through somatic hybridization.</title>
        <authorList>
            <person name="Li F."/>
            <person name="Upadhyaya N.M."/>
            <person name="Sperschneider J."/>
            <person name="Matny O."/>
            <person name="Nguyen-Phuc H."/>
            <person name="Mago R."/>
            <person name="Raley C."/>
            <person name="Miller M.E."/>
            <person name="Silverstein K.A.T."/>
            <person name="Henningsen E."/>
            <person name="Hirsch C.D."/>
            <person name="Visser B."/>
            <person name="Pretorius Z.A."/>
            <person name="Steffenson B.J."/>
            <person name="Schwessinger B."/>
            <person name="Dodds P.N."/>
            <person name="Figueroa M."/>
        </authorList>
    </citation>
    <scope>NUCLEOTIDE SEQUENCE [LARGE SCALE GENOMIC DNA]</scope>
    <source>
        <strain evidence="1 3">Ug99</strain>
    </source>
</reference>
<evidence type="ECO:0000313" key="1">
    <source>
        <dbReference type="EMBL" id="KAA1073903.1"/>
    </source>
</evidence>
<dbReference type="EMBL" id="VDEP01000474">
    <property type="protein sequence ID" value="KAA1073903.1"/>
    <property type="molecule type" value="Genomic_DNA"/>
</dbReference>
<organism evidence="1 3">
    <name type="scientific">Puccinia graminis f. sp. tritici</name>
    <dbReference type="NCBI Taxonomy" id="56615"/>
    <lineage>
        <taxon>Eukaryota</taxon>
        <taxon>Fungi</taxon>
        <taxon>Dikarya</taxon>
        <taxon>Basidiomycota</taxon>
        <taxon>Pucciniomycotina</taxon>
        <taxon>Pucciniomycetes</taxon>
        <taxon>Pucciniales</taxon>
        <taxon>Pucciniaceae</taxon>
        <taxon>Puccinia</taxon>
    </lineage>
</organism>
<evidence type="ECO:0000313" key="3">
    <source>
        <dbReference type="Proteomes" id="UP000325313"/>
    </source>
</evidence>
<dbReference type="EMBL" id="VDEP01000307">
    <property type="protein sequence ID" value="KAA1107809.1"/>
    <property type="molecule type" value="Genomic_DNA"/>
</dbReference>
<accession>A0A5B0MCQ2</accession>
<gene>
    <name evidence="1" type="ORF">PGTUg99_020034</name>
    <name evidence="2" type="ORF">PGTUg99_022623</name>
</gene>
<dbReference type="Proteomes" id="UP000325313">
    <property type="component" value="Unassembled WGS sequence"/>
</dbReference>
<name>A0A5B0MCQ2_PUCGR</name>